<dbReference type="SUPFAM" id="SSF56281">
    <property type="entry name" value="Metallo-hydrolase/oxidoreductase"/>
    <property type="match status" value="1"/>
</dbReference>
<dbReference type="InterPro" id="IPR036866">
    <property type="entry name" value="RibonucZ/Hydroxyglut_hydro"/>
</dbReference>
<dbReference type="InterPro" id="IPR044094">
    <property type="entry name" value="AtsA-like_MBL-fold"/>
</dbReference>
<evidence type="ECO:0000313" key="3">
    <source>
        <dbReference type="EMBL" id="KKL86999.1"/>
    </source>
</evidence>
<evidence type="ECO:0000259" key="2">
    <source>
        <dbReference type="Pfam" id="PF12706"/>
    </source>
</evidence>
<dbReference type="EMBL" id="LAZR01020954">
    <property type="protein sequence ID" value="KKL86999.1"/>
    <property type="molecule type" value="Genomic_DNA"/>
</dbReference>
<dbReference type="AlphaFoldDB" id="A0A0F9FKS6"/>
<gene>
    <name evidence="3" type="ORF">LCGC14_1939100</name>
</gene>
<dbReference type="InterPro" id="IPR001279">
    <property type="entry name" value="Metallo-B-lactamas"/>
</dbReference>
<reference evidence="3" key="1">
    <citation type="journal article" date="2015" name="Nature">
        <title>Complex archaea that bridge the gap between prokaryotes and eukaryotes.</title>
        <authorList>
            <person name="Spang A."/>
            <person name="Saw J.H."/>
            <person name="Jorgensen S.L."/>
            <person name="Zaremba-Niedzwiedzka K."/>
            <person name="Martijn J."/>
            <person name="Lind A.E."/>
            <person name="van Eijk R."/>
            <person name="Schleper C."/>
            <person name="Guy L."/>
            <person name="Ettema T.J."/>
        </authorList>
    </citation>
    <scope>NUCLEOTIDE SEQUENCE</scope>
</reference>
<dbReference type="Pfam" id="PF12706">
    <property type="entry name" value="Lactamase_B_2"/>
    <property type="match status" value="1"/>
</dbReference>
<accession>A0A0F9FKS6</accession>
<organism evidence="3">
    <name type="scientific">marine sediment metagenome</name>
    <dbReference type="NCBI Taxonomy" id="412755"/>
    <lineage>
        <taxon>unclassified sequences</taxon>
        <taxon>metagenomes</taxon>
        <taxon>ecological metagenomes</taxon>
    </lineage>
</organism>
<comment type="caution">
    <text evidence="3">The sequence shown here is derived from an EMBL/GenBank/DDBJ whole genome shotgun (WGS) entry which is preliminary data.</text>
</comment>
<sequence length="285" mass="32266">MKFNSKESKIVLLGTGNPNPDPIRFGPSLAVIVKDSSYIIDFGAGITRRTYEAFSKLGIKALGTPRLTKGFLTHLHSDHTLGYPDLILTPWIMGRSKPLEIYGPHGTQEMTEYILKAYNLDIKERLEGLEPANDSGYKTRVKEIKPGIIYEDEYVSVEAFSVNHGALISFGYKFFILNKTIIISGDTAPFDDCIDYYKGCDILIHEVYSSKMFENIPPEWKKYHSRVHTSSYELAEIASKVKPDLLILYHQIFWGAGEEGLLSEVMKNYEGKVVSGKDLKIYYTK</sequence>
<proteinExistence type="predicted"/>
<dbReference type="GO" id="GO:0042781">
    <property type="term" value="F:3'-tRNA processing endoribonuclease activity"/>
    <property type="evidence" value="ECO:0007669"/>
    <property type="project" value="TreeGrafter"/>
</dbReference>
<evidence type="ECO:0000256" key="1">
    <source>
        <dbReference type="ARBA" id="ARBA00022801"/>
    </source>
</evidence>
<name>A0A0F9FKS6_9ZZZZ</name>
<dbReference type="Gene3D" id="3.60.15.10">
    <property type="entry name" value="Ribonuclease Z/Hydroxyacylglutathione hydrolase-like"/>
    <property type="match status" value="1"/>
</dbReference>
<dbReference type="PANTHER" id="PTHR46018">
    <property type="entry name" value="ZINC PHOSPHODIESTERASE ELAC PROTEIN 1"/>
    <property type="match status" value="1"/>
</dbReference>
<keyword evidence="1" id="KW-0378">Hydrolase</keyword>
<feature type="domain" description="Metallo-beta-lactamase" evidence="2">
    <location>
        <begin position="71"/>
        <end position="250"/>
    </location>
</feature>
<protein>
    <recommendedName>
        <fullName evidence="2">Metallo-beta-lactamase domain-containing protein</fullName>
    </recommendedName>
</protein>
<dbReference type="PANTHER" id="PTHR46018:SF2">
    <property type="entry name" value="ZINC PHOSPHODIESTERASE ELAC PROTEIN 1"/>
    <property type="match status" value="1"/>
</dbReference>
<dbReference type="CDD" id="cd07719">
    <property type="entry name" value="arylsulfatase_AtsA-like_MBL-fold"/>
    <property type="match status" value="1"/>
</dbReference>